<comment type="caution">
    <text evidence="2">The sequence shown here is derived from an EMBL/GenBank/DDBJ whole genome shotgun (WGS) entry which is preliminary data.</text>
</comment>
<organism evidence="2 3">
    <name type="scientific">Candidatus Magasanikbacteria bacterium RIFCSPHIGHO2_02_FULL_51_14</name>
    <dbReference type="NCBI Taxonomy" id="1798683"/>
    <lineage>
        <taxon>Bacteria</taxon>
        <taxon>Candidatus Magasanikiibacteriota</taxon>
    </lineage>
</organism>
<keyword evidence="1" id="KW-0812">Transmembrane</keyword>
<reference evidence="2 3" key="1">
    <citation type="journal article" date="2016" name="Nat. Commun.">
        <title>Thousands of microbial genomes shed light on interconnected biogeochemical processes in an aquifer system.</title>
        <authorList>
            <person name="Anantharaman K."/>
            <person name="Brown C.T."/>
            <person name="Hug L.A."/>
            <person name="Sharon I."/>
            <person name="Castelle C.J."/>
            <person name="Probst A.J."/>
            <person name="Thomas B.C."/>
            <person name="Singh A."/>
            <person name="Wilkins M.J."/>
            <person name="Karaoz U."/>
            <person name="Brodie E.L."/>
            <person name="Williams K.H."/>
            <person name="Hubbard S.S."/>
            <person name="Banfield J.F."/>
        </authorList>
    </citation>
    <scope>NUCLEOTIDE SEQUENCE [LARGE SCALE GENOMIC DNA]</scope>
</reference>
<keyword evidence="1" id="KW-0472">Membrane</keyword>
<name>A0A1F6MDU3_9BACT</name>
<sequence>MVDPNDPALGRVACVDTCIADPSDPDRESATATGEECNDPAKTCCRFIPIPPSATGGRGIIIDCALEKPGEGYCSDVNALLLQLIRIGREAFKYIGALAFFFFIYGGLTIILSMGSAEKAKKGHQILVAAVIGLLIAFSAYILIDFVLDALGVTAEFRGVQ</sequence>
<gene>
    <name evidence="2" type="ORF">A3C90_04055</name>
</gene>
<feature type="transmembrane region" description="Helical" evidence="1">
    <location>
        <begin position="126"/>
        <end position="144"/>
    </location>
</feature>
<feature type="transmembrane region" description="Helical" evidence="1">
    <location>
        <begin position="91"/>
        <end position="114"/>
    </location>
</feature>
<dbReference type="EMBL" id="MFQE01000065">
    <property type="protein sequence ID" value="OGH69718.1"/>
    <property type="molecule type" value="Genomic_DNA"/>
</dbReference>
<proteinExistence type="predicted"/>
<accession>A0A1F6MDU3</accession>
<dbReference type="STRING" id="1798683.A3C90_04055"/>
<evidence type="ECO:0000256" key="1">
    <source>
        <dbReference type="SAM" id="Phobius"/>
    </source>
</evidence>
<protein>
    <submittedName>
        <fullName evidence="2">Uncharacterized protein</fullName>
    </submittedName>
</protein>
<evidence type="ECO:0000313" key="3">
    <source>
        <dbReference type="Proteomes" id="UP000177457"/>
    </source>
</evidence>
<keyword evidence="1" id="KW-1133">Transmembrane helix</keyword>
<evidence type="ECO:0000313" key="2">
    <source>
        <dbReference type="EMBL" id="OGH69718.1"/>
    </source>
</evidence>
<dbReference type="Proteomes" id="UP000177457">
    <property type="component" value="Unassembled WGS sequence"/>
</dbReference>
<dbReference type="AlphaFoldDB" id="A0A1F6MDU3"/>